<comment type="caution">
    <text evidence="1">The sequence shown here is derived from an EMBL/GenBank/DDBJ whole genome shotgun (WGS) entry which is preliminary data.</text>
</comment>
<evidence type="ECO:0000313" key="1">
    <source>
        <dbReference type="EMBL" id="MFD2598913.1"/>
    </source>
</evidence>
<dbReference type="Proteomes" id="UP001597393">
    <property type="component" value="Unassembled WGS sequence"/>
</dbReference>
<gene>
    <name evidence="1" type="ORF">ACFSQ3_08100</name>
</gene>
<sequence>MRKIFFGVMLCVGLMFVAFASFKNRSIDQNTKILTVIDVEKPAPFDHIRALYDSLHVDSILSYVAFEEAMYGAEAFDKAKRKDILTVIDFTLPSTEKRMYVLDLKHKKLLYHTVVAHGRNSGDNYATNFSNKHGSYQSSLGFYLTAETYQGGNGYSLRLDGLEKGINDQARARAVVMHGADYCNVNLVKSMGRLGRSYGCPALPRELNTAVINTIKGGSMLYIYANNKNYMASSTIMKTKLAASKTMLAQHDEVENTSSPTVVLN</sequence>
<organism evidence="1 2">
    <name type="scientific">Sphingobacterium corticis</name>
    <dbReference type="NCBI Taxonomy" id="1812823"/>
    <lineage>
        <taxon>Bacteria</taxon>
        <taxon>Pseudomonadati</taxon>
        <taxon>Bacteroidota</taxon>
        <taxon>Sphingobacteriia</taxon>
        <taxon>Sphingobacteriales</taxon>
        <taxon>Sphingobacteriaceae</taxon>
        <taxon>Sphingobacterium</taxon>
    </lineage>
</organism>
<dbReference type="Pfam" id="PF13645">
    <property type="entry name" value="YkuD_2"/>
    <property type="match status" value="1"/>
</dbReference>
<dbReference type="EMBL" id="JBHUMA010000006">
    <property type="protein sequence ID" value="MFD2598913.1"/>
    <property type="molecule type" value="Genomic_DNA"/>
</dbReference>
<dbReference type="PANTHER" id="PTHR38477">
    <property type="entry name" value="HYPOTHETICAL EXPORTED PROTEIN"/>
    <property type="match status" value="1"/>
</dbReference>
<protein>
    <submittedName>
        <fullName evidence="1">Murein L,D-transpeptidase catalytic domain family protein</fullName>
    </submittedName>
</protein>
<evidence type="ECO:0000313" key="2">
    <source>
        <dbReference type="Proteomes" id="UP001597393"/>
    </source>
</evidence>
<dbReference type="PANTHER" id="PTHR38477:SF1">
    <property type="entry name" value="MUREIN L,D-TRANSPEPTIDASE CATALYTIC DOMAIN FAMILY PROTEIN"/>
    <property type="match status" value="1"/>
</dbReference>
<dbReference type="InterPro" id="IPR032676">
    <property type="entry name" value="YkuD_2"/>
</dbReference>
<name>A0ABW5NLU2_9SPHI</name>
<proteinExistence type="predicted"/>
<keyword evidence="2" id="KW-1185">Reference proteome</keyword>
<reference evidence="2" key="1">
    <citation type="journal article" date="2019" name="Int. J. Syst. Evol. Microbiol.">
        <title>The Global Catalogue of Microorganisms (GCM) 10K type strain sequencing project: providing services to taxonomists for standard genome sequencing and annotation.</title>
        <authorList>
            <consortium name="The Broad Institute Genomics Platform"/>
            <consortium name="The Broad Institute Genome Sequencing Center for Infectious Disease"/>
            <person name="Wu L."/>
            <person name="Ma J."/>
        </authorList>
    </citation>
    <scope>NUCLEOTIDE SEQUENCE [LARGE SCALE GENOMIC DNA]</scope>
    <source>
        <strain evidence="2">KCTC 42248</strain>
    </source>
</reference>
<dbReference type="RefSeq" id="WP_380869041.1">
    <property type="nucleotide sequence ID" value="NZ_JBHUMA010000006.1"/>
</dbReference>
<accession>A0ABW5NLU2</accession>